<organism evidence="8 9">
    <name type="scientific">Sitophilus oryzae</name>
    <name type="common">Rice weevil</name>
    <name type="synonym">Curculio oryzae</name>
    <dbReference type="NCBI Taxonomy" id="7048"/>
    <lineage>
        <taxon>Eukaryota</taxon>
        <taxon>Metazoa</taxon>
        <taxon>Ecdysozoa</taxon>
        <taxon>Arthropoda</taxon>
        <taxon>Hexapoda</taxon>
        <taxon>Insecta</taxon>
        <taxon>Pterygota</taxon>
        <taxon>Neoptera</taxon>
        <taxon>Endopterygota</taxon>
        <taxon>Coleoptera</taxon>
        <taxon>Polyphaga</taxon>
        <taxon>Cucujiformia</taxon>
        <taxon>Curculionidae</taxon>
        <taxon>Dryophthorinae</taxon>
        <taxon>Sitophilus</taxon>
    </lineage>
</organism>
<dbReference type="OrthoDB" id="9987187at2759"/>
<dbReference type="PANTHER" id="PTHR23301:SF0">
    <property type="entry name" value="CHITIN-BINDING TYPE-2 DOMAIN-CONTAINING PROTEIN-RELATED"/>
    <property type="match status" value="1"/>
</dbReference>
<dbReference type="InterPro" id="IPR051940">
    <property type="entry name" value="Chitin_bind-dev_reg"/>
</dbReference>
<proteinExistence type="predicted"/>
<sequence>LTLEECFDKYERGIYPHPSDCTKFLSCATTDPIDCPAGLHFNPTSSVCDWPADAGCMKVTTPNPDQTPEPPESTESPKPPTPKDSTDAPPSEPSEPKNTSSPPEDEQDLIN</sequence>
<evidence type="ECO:0000259" key="7">
    <source>
        <dbReference type="PROSITE" id="PS50940"/>
    </source>
</evidence>
<keyword evidence="4" id="KW-1015">Disulfide bond</keyword>
<dbReference type="KEGG" id="soy:115887277"/>
<evidence type="ECO:0000313" key="8">
    <source>
        <dbReference type="Proteomes" id="UP000504635"/>
    </source>
</evidence>
<reference evidence="9" key="1">
    <citation type="submission" date="2025-08" db="UniProtKB">
        <authorList>
            <consortium name="RefSeq"/>
        </authorList>
    </citation>
    <scope>IDENTIFICATION</scope>
    <source>
        <tissue evidence="9">Gonads</tissue>
    </source>
</reference>
<feature type="region of interest" description="Disordered" evidence="6">
    <location>
        <begin position="52"/>
        <end position="111"/>
    </location>
</feature>
<dbReference type="Pfam" id="PF01607">
    <property type="entry name" value="CBM_14"/>
    <property type="match status" value="1"/>
</dbReference>
<evidence type="ECO:0000256" key="3">
    <source>
        <dbReference type="ARBA" id="ARBA00022737"/>
    </source>
</evidence>
<name>A0A6J2YGG9_SITOR</name>
<accession>A0A6J2YGG9</accession>
<keyword evidence="8" id="KW-1185">Reference proteome</keyword>
<gene>
    <name evidence="9" type="primary">LOC115887277</name>
</gene>
<dbReference type="SMART" id="SM00494">
    <property type="entry name" value="ChtBD2"/>
    <property type="match status" value="1"/>
</dbReference>
<feature type="domain" description="Chitin-binding type-2" evidence="7">
    <location>
        <begin position="3"/>
        <end position="58"/>
    </location>
</feature>
<evidence type="ECO:0000256" key="2">
    <source>
        <dbReference type="ARBA" id="ARBA00022729"/>
    </source>
</evidence>
<evidence type="ECO:0000256" key="5">
    <source>
        <dbReference type="ARBA" id="ARBA00023180"/>
    </source>
</evidence>
<evidence type="ECO:0000256" key="6">
    <source>
        <dbReference type="SAM" id="MobiDB-lite"/>
    </source>
</evidence>
<evidence type="ECO:0000313" key="9">
    <source>
        <dbReference type="RefSeq" id="XP_030762527.1"/>
    </source>
</evidence>
<dbReference type="Gene3D" id="2.170.140.10">
    <property type="entry name" value="Chitin binding domain"/>
    <property type="match status" value="1"/>
</dbReference>
<dbReference type="AlphaFoldDB" id="A0A6J2YGG9"/>
<feature type="compositionally biased region" description="Pro residues" evidence="6">
    <location>
        <begin position="65"/>
        <end position="82"/>
    </location>
</feature>
<dbReference type="Proteomes" id="UP000504635">
    <property type="component" value="Unplaced"/>
</dbReference>
<keyword evidence="2" id="KW-0732">Signal</keyword>
<dbReference type="GO" id="GO:0008061">
    <property type="term" value="F:chitin binding"/>
    <property type="evidence" value="ECO:0007669"/>
    <property type="project" value="UniProtKB-KW"/>
</dbReference>
<keyword evidence="5" id="KW-0325">Glycoprotein</keyword>
<dbReference type="InterPro" id="IPR036508">
    <property type="entry name" value="Chitin-bd_dom_sf"/>
</dbReference>
<dbReference type="GeneID" id="115887277"/>
<keyword evidence="1" id="KW-0147">Chitin-binding</keyword>
<dbReference type="InParanoid" id="A0A6J2YGG9"/>
<dbReference type="PROSITE" id="PS50940">
    <property type="entry name" value="CHIT_BIND_II"/>
    <property type="match status" value="1"/>
</dbReference>
<dbReference type="RefSeq" id="XP_030762527.1">
    <property type="nucleotide sequence ID" value="XM_030906667.1"/>
</dbReference>
<dbReference type="InterPro" id="IPR002557">
    <property type="entry name" value="Chitin-bd_dom"/>
</dbReference>
<dbReference type="PANTHER" id="PTHR23301">
    <property type="entry name" value="CHITIN BINDING PERITROPHIN-A"/>
    <property type="match status" value="1"/>
</dbReference>
<dbReference type="SUPFAM" id="SSF57625">
    <property type="entry name" value="Invertebrate chitin-binding proteins"/>
    <property type="match status" value="1"/>
</dbReference>
<keyword evidence="3" id="KW-0677">Repeat</keyword>
<evidence type="ECO:0000256" key="1">
    <source>
        <dbReference type="ARBA" id="ARBA00022669"/>
    </source>
</evidence>
<protein>
    <submittedName>
        <fullName evidence="9">Peritrophin-1-like</fullName>
    </submittedName>
</protein>
<evidence type="ECO:0000256" key="4">
    <source>
        <dbReference type="ARBA" id="ARBA00023157"/>
    </source>
</evidence>
<dbReference type="GO" id="GO:0005576">
    <property type="term" value="C:extracellular region"/>
    <property type="evidence" value="ECO:0007669"/>
    <property type="project" value="InterPro"/>
</dbReference>
<feature type="non-terminal residue" evidence="9">
    <location>
        <position position="1"/>
    </location>
</feature>